<dbReference type="PANTHER" id="PTHR13454:SF11">
    <property type="entry name" value="PROTEIN MCM10 HOMOLOG"/>
    <property type="match status" value="1"/>
</dbReference>
<dbReference type="GO" id="GO:0003688">
    <property type="term" value="F:DNA replication origin binding"/>
    <property type="evidence" value="ECO:0007669"/>
    <property type="project" value="TreeGrafter"/>
</dbReference>
<sequence>MPFDTGCGIISDEEDDFINQEHKSNKLREISRIDDEVGKRQKEIDQLLAQRQQQKQALISNEKQTELDDQRAIKKQQQQQQQKRIKSASMASSASTKRHILSNNNNNNSFAQKLANVYKSEKATQLERKQFLQERKYAFGLDNDESIMVTPIDVDGEKEEYSGQQLSKRYIDATTISKIFKDKKVLRVDKLFAKVCPPDFSEPEYPNWVVIGVITAKEDPKKISTDHSRQKKTTTSDSGGKYMKLTISNYVLSVSLMLFGPAFDKYWKLQAGDVVGILNPKVSPWKFASDGQYKSFNLVLSTDYDSIVEIGRSKNFGHCKAFKKNSSTRTCGVPVDKSKSEYCEYHQNLSLKRITANRLELGGLSTSGGPNKSRNMVENKTVLMNTNYKTNDARSFGLQIYDNPNASRFHSQDDLNVGNVYFSNINAKKAFFDDEYVNPEAVANVDSKRKKLANKKKESELRQRLSGIKGGKSLKNDIVYDEAGNLEAMKQNAAKVFETAFTPDTINQLGFDPTKKMFGASKLQGDDVSDRRGRAKHKIESLDAIRKKRKRIHLSPSRESKEKRTKDWNRNVKSLKHYRKEVQEKQDFQNYLSEELSSAPSSAFSSPAKVKKQVDVGNIKNQQLDDEKITQQLETGKKNLVGKLMESSKPEEVNLQSTKKTMVGKFMAMRNRPEKQNEERSSSTSSSDSELEIDFGGNEEKYYSAIGSR</sequence>
<evidence type="ECO:0000256" key="7">
    <source>
        <dbReference type="ARBA" id="ARBA00023242"/>
    </source>
</evidence>
<proteinExistence type="inferred from homology"/>
<dbReference type="SUPFAM" id="SSF50249">
    <property type="entry name" value="Nucleic acid-binding proteins"/>
    <property type="match status" value="1"/>
</dbReference>
<protein>
    <submittedName>
        <fullName evidence="11">Mcm10 protein</fullName>
    </submittedName>
</protein>
<dbReference type="GO" id="GO:0043596">
    <property type="term" value="C:nuclear replication fork"/>
    <property type="evidence" value="ECO:0007669"/>
    <property type="project" value="TreeGrafter"/>
</dbReference>
<gene>
    <name evidence="11" type="ORF">DASC09_043470</name>
</gene>
<keyword evidence="7" id="KW-0539">Nucleus</keyword>
<dbReference type="RefSeq" id="XP_064854018.1">
    <property type="nucleotide sequence ID" value="XM_064997946.1"/>
</dbReference>
<dbReference type="Pfam" id="PF09329">
    <property type="entry name" value="zf-primase"/>
    <property type="match status" value="1"/>
</dbReference>
<dbReference type="EMBL" id="BTFZ01000011">
    <property type="protein sequence ID" value="GMM37022.1"/>
    <property type="molecule type" value="Genomic_DNA"/>
</dbReference>
<dbReference type="Gene3D" id="2.40.50.140">
    <property type="entry name" value="Nucleic acid-binding proteins"/>
    <property type="match status" value="1"/>
</dbReference>
<evidence type="ECO:0000256" key="6">
    <source>
        <dbReference type="ARBA" id="ARBA00022833"/>
    </source>
</evidence>
<dbReference type="PANTHER" id="PTHR13454">
    <property type="entry name" value="PROTEIN MCM10 HOMOLOG"/>
    <property type="match status" value="1"/>
</dbReference>
<feature type="region of interest" description="Disordered" evidence="8">
    <location>
        <begin position="661"/>
        <end position="698"/>
    </location>
</feature>
<evidence type="ECO:0000313" key="12">
    <source>
        <dbReference type="Proteomes" id="UP001360560"/>
    </source>
</evidence>
<dbReference type="InterPro" id="IPR055065">
    <property type="entry name" value="OB_MCM10"/>
</dbReference>
<keyword evidence="12" id="KW-1185">Reference proteome</keyword>
<dbReference type="AlphaFoldDB" id="A0AAV5QQZ9"/>
<evidence type="ECO:0000256" key="2">
    <source>
        <dbReference type="ARBA" id="ARBA00009679"/>
    </source>
</evidence>
<evidence type="ECO:0000313" key="11">
    <source>
        <dbReference type="EMBL" id="GMM37022.1"/>
    </source>
</evidence>
<dbReference type="InterPro" id="IPR012340">
    <property type="entry name" value="NA-bd_OB-fold"/>
</dbReference>
<feature type="compositionally biased region" description="Basic and acidic residues" evidence="8">
    <location>
        <begin position="671"/>
        <end position="681"/>
    </location>
</feature>
<accession>A0AAV5QQZ9</accession>
<feature type="compositionally biased region" description="Low complexity" evidence="8">
    <location>
        <begin position="75"/>
        <end position="95"/>
    </location>
</feature>
<feature type="domain" description="Zinc finger Mcm10/DnaG-type" evidence="9">
    <location>
        <begin position="311"/>
        <end position="358"/>
    </location>
</feature>
<keyword evidence="5" id="KW-0863">Zinc-finger</keyword>
<dbReference type="GO" id="GO:0008270">
    <property type="term" value="F:zinc ion binding"/>
    <property type="evidence" value="ECO:0007669"/>
    <property type="project" value="UniProtKB-KW"/>
</dbReference>
<comment type="caution">
    <text evidence="11">The sequence shown here is derived from an EMBL/GenBank/DDBJ whole genome shotgun (WGS) entry which is preliminary data.</text>
</comment>
<dbReference type="GO" id="GO:0006270">
    <property type="term" value="P:DNA replication initiation"/>
    <property type="evidence" value="ECO:0007669"/>
    <property type="project" value="InterPro"/>
</dbReference>
<evidence type="ECO:0000256" key="3">
    <source>
        <dbReference type="ARBA" id="ARBA00022705"/>
    </source>
</evidence>
<organism evidence="11 12">
    <name type="scientific">Saccharomycopsis crataegensis</name>
    <dbReference type="NCBI Taxonomy" id="43959"/>
    <lineage>
        <taxon>Eukaryota</taxon>
        <taxon>Fungi</taxon>
        <taxon>Dikarya</taxon>
        <taxon>Ascomycota</taxon>
        <taxon>Saccharomycotina</taxon>
        <taxon>Saccharomycetes</taxon>
        <taxon>Saccharomycopsidaceae</taxon>
        <taxon>Saccharomycopsis</taxon>
    </lineage>
</organism>
<comment type="subcellular location">
    <subcellularLocation>
        <location evidence="1">Nucleus</location>
    </subcellularLocation>
</comment>
<keyword evidence="6" id="KW-0862">Zinc</keyword>
<feature type="domain" description="MCM10 OB-fold" evidence="10">
    <location>
        <begin position="161"/>
        <end position="286"/>
    </location>
</feature>
<dbReference type="InterPro" id="IPR040184">
    <property type="entry name" value="Mcm10"/>
</dbReference>
<dbReference type="Pfam" id="PF22379">
    <property type="entry name" value="OB_MCM10"/>
    <property type="match status" value="1"/>
</dbReference>
<feature type="region of interest" description="Disordered" evidence="8">
    <location>
        <begin position="61"/>
        <end position="106"/>
    </location>
</feature>
<keyword evidence="4" id="KW-0479">Metal-binding</keyword>
<dbReference type="GO" id="GO:0003697">
    <property type="term" value="F:single-stranded DNA binding"/>
    <property type="evidence" value="ECO:0007669"/>
    <property type="project" value="InterPro"/>
</dbReference>
<dbReference type="Proteomes" id="UP001360560">
    <property type="component" value="Unassembled WGS sequence"/>
</dbReference>
<comment type="similarity">
    <text evidence="2">Belongs to the MCM10 family.</text>
</comment>
<evidence type="ECO:0000259" key="10">
    <source>
        <dbReference type="Pfam" id="PF22379"/>
    </source>
</evidence>
<dbReference type="InterPro" id="IPR015408">
    <property type="entry name" value="Znf_Mcm10/DnaG"/>
</dbReference>
<reference evidence="11 12" key="1">
    <citation type="journal article" date="2023" name="Elife">
        <title>Identification of key yeast species and microbe-microbe interactions impacting larval growth of Drosophila in the wild.</title>
        <authorList>
            <person name="Mure A."/>
            <person name="Sugiura Y."/>
            <person name="Maeda R."/>
            <person name="Honda K."/>
            <person name="Sakurai N."/>
            <person name="Takahashi Y."/>
            <person name="Watada M."/>
            <person name="Katoh T."/>
            <person name="Gotoh A."/>
            <person name="Gotoh Y."/>
            <person name="Taniguchi I."/>
            <person name="Nakamura K."/>
            <person name="Hayashi T."/>
            <person name="Katayama T."/>
            <person name="Uemura T."/>
            <person name="Hattori Y."/>
        </authorList>
    </citation>
    <scope>NUCLEOTIDE SEQUENCE [LARGE SCALE GENOMIC DNA]</scope>
    <source>
        <strain evidence="11 12">SC-9</strain>
    </source>
</reference>
<evidence type="ECO:0000259" key="9">
    <source>
        <dbReference type="Pfam" id="PF09329"/>
    </source>
</evidence>
<keyword evidence="3" id="KW-0235">DNA replication</keyword>
<evidence type="ECO:0000256" key="8">
    <source>
        <dbReference type="SAM" id="MobiDB-lite"/>
    </source>
</evidence>
<feature type="compositionally biased region" description="Basic and acidic residues" evidence="8">
    <location>
        <begin position="63"/>
        <end position="72"/>
    </location>
</feature>
<evidence type="ECO:0000256" key="5">
    <source>
        <dbReference type="ARBA" id="ARBA00022771"/>
    </source>
</evidence>
<evidence type="ECO:0000256" key="1">
    <source>
        <dbReference type="ARBA" id="ARBA00004123"/>
    </source>
</evidence>
<evidence type="ECO:0000256" key="4">
    <source>
        <dbReference type="ARBA" id="ARBA00022723"/>
    </source>
</evidence>
<dbReference type="GeneID" id="90074997"/>
<name>A0AAV5QQZ9_9ASCO</name>